<dbReference type="Proteomes" id="UP000285860">
    <property type="component" value="Unassembled WGS sequence"/>
</dbReference>
<feature type="domain" description="Heterokaryon incompatibility" evidence="1">
    <location>
        <begin position="31"/>
        <end position="212"/>
    </location>
</feature>
<dbReference type="AlphaFoldDB" id="A0A420PCZ4"/>
<accession>A0A420PCZ4</accession>
<name>A0A420PCZ4_FUSOX</name>
<dbReference type="OrthoDB" id="2157530at2759"/>
<comment type="caution">
    <text evidence="2">The sequence shown here is derived from an EMBL/GenBank/DDBJ whole genome shotgun (WGS) entry which is preliminary data.</text>
</comment>
<dbReference type="PANTHER" id="PTHR24148">
    <property type="entry name" value="ANKYRIN REPEAT DOMAIN-CONTAINING PROTEIN 39 HOMOLOG-RELATED"/>
    <property type="match status" value="1"/>
</dbReference>
<dbReference type="VEuPathDB" id="FungiDB:FOMG_18163"/>
<evidence type="ECO:0000313" key="3">
    <source>
        <dbReference type="Proteomes" id="UP000285860"/>
    </source>
</evidence>
<protein>
    <recommendedName>
        <fullName evidence="1">Heterokaryon incompatibility domain-containing protein</fullName>
    </recommendedName>
</protein>
<dbReference type="Pfam" id="PF06985">
    <property type="entry name" value="HET"/>
    <property type="match status" value="1"/>
</dbReference>
<gene>
    <name evidence="2" type="ORF">BFJ68_g16459</name>
</gene>
<dbReference type="InterPro" id="IPR010730">
    <property type="entry name" value="HET"/>
</dbReference>
<evidence type="ECO:0000313" key="2">
    <source>
        <dbReference type="EMBL" id="RKK90393.1"/>
    </source>
</evidence>
<dbReference type="EMBL" id="MRCY01000277">
    <property type="protein sequence ID" value="RKK90393.1"/>
    <property type="molecule type" value="Genomic_DNA"/>
</dbReference>
<dbReference type="PANTHER" id="PTHR24148:SF64">
    <property type="entry name" value="HETEROKARYON INCOMPATIBILITY DOMAIN-CONTAINING PROTEIN"/>
    <property type="match status" value="1"/>
</dbReference>
<reference evidence="2 3" key="1">
    <citation type="journal article" date="2018" name="Sci. Rep.">
        <title>Characterisation of pathogen-specific regions and novel effector candidates in Fusarium oxysporum f. sp. cepae.</title>
        <authorList>
            <person name="Armitage A.D."/>
            <person name="Taylor A."/>
            <person name="Sobczyk M.K."/>
            <person name="Baxter L."/>
            <person name="Greenfield B.P."/>
            <person name="Bates H.J."/>
            <person name="Wilson F."/>
            <person name="Jackson A.C."/>
            <person name="Ott S."/>
            <person name="Harrison R.J."/>
            <person name="Clarkson J.P."/>
        </authorList>
    </citation>
    <scope>NUCLEOTIDE SEQUENCE [LARGE SCALE GENOMIC DNA]</scope>
    <source>
        <strain evidence="2 3">Fo_A28</strain>
    </source>
</reference>
<proteinExistence type="predicted"/>
<dbReference type="InterPro" id="IPR052895">
    <property type="entry name" value="HetReg/Transcr_Mod"/>
</dbReference>
<sequence>MSNGLPIRLLCNDNGTFSVVDPIAHHVTSFDILSYTWGKEVASYNCGLGGVTWDIKINRDKLEDIKRLMVAANIKYLWADCVCINQTDETEKSAEIPKMFEYYRNAERCHLLMDMKEAWIPQEIVDDLKFLDHVLYHMQGTALASEAVGLTERVANHLTHWAKTDWKFGIGASSVRSAAIDMGVINCYSTCIERVTSLFDNDYFTRVWTFQEMILGKNITMWGVNPKSIFYIGQLHTWMDLAIECADKAAKLYDWIEKGRFFNTAGVNAILRVIGEDILSLVSLRTQVMGINSARTDIINGGSYWWRENYKGISNIFSAISLRPRKCRDTADIFRGLLGIFSGLFTKHEVETELSGKDITSISFNFFKKLSAETGLAWTKLGVASKARESGWNWIPLVESDNQVVSTDCFAGVLNLGRLKKEGRAKTLAMTGLIGTPRKFMKIRLSQGKEDFQFIFKGCNCGKKIKTGRISRELIPTYDQPRDVVKDETGRTLVQCATILGAIMDPGCDDLVKYRRTLLEKLQPMWETTDPSAKPVGWEDRSVSGTAWEHPNAIGFRVHNFSMNYRMISMKRCGSRLANGSTASIICHVSVNCGCTIVAPFALIFEALTAVQGSSLGQTAAKGDNDDRIILQDGLGLVQIGDVGKSFDVVAFSGNIQAHRLYAARCRKRRETEEIVHEVPLPSGRVLVREDFTHAAMDIMKDYGYVRTGGSGNLLLSRKHRLDPYKVVGVCIDEYIPYKNEDQPVKIG</sequence>
<organism evidence="2 3">
    <name type="scientific">Fusarium oxysporum</name>
    <name type="common">Fusarium vascular wilt</name>
    <dbReference type="NCBI Taxonomy" id="5507"/>
    <lineage>
        <taxon>Eukaryota</taxon>
        <taxon>Fungi</taxon>
        <taxon>Dikarya</taxon>
        <taxon>Ascomycota</taxon>
        <taxon>Pezizomycotina</taxon>
        <taxon>Sordariomycetes</taxon>
        <taxon>Hypocreomycetidae</taxon>
        <taxon>Hypocreales</taxon>
        <taxon>Nectriaceae</taxon>
        <taxon>Fusarium</taxon>
        <taxon>Fusarium oxysporum species complex</taxon>
    </lineage>
</organism>
<evidence type="ECO:0000259" key="1">
    <source>
        <dbReference type="Pfam" id="PF06985"/>
    </source>
</evidence>